<organism evidence="1">
    <name type="scientific">Anguilla anguilla</name>
    <name type="common">European freshwater eel</name>
    <name type="synonym">Muraena anguilla</name>
    <dbReference type="NCBI Taxonomy" id="7936"/>
    <lineage>
        <taxon>Eukaryota</taxon>
        <taxon>Metazoa</taxon>
        <taxon>Chordata</taxon>
        <taxon>Craniata</taxon>
        <taxon>Vertebrata</taxon>
        <taxon>Euteleostomi</taxon>
        <taxon>Actinopterygii</taxon>
        <taxon>Neopterygii</taxon>
        <taxon>Teleostei</taxon>
        <taxon>Anguilliformes</taxon>
        <taxon>Anguillidae</taxon>
        <taxon>Anguilla</taxon>
    </lineage>
</organism>
<protein>
    <submittedName>
        <fullName evidence="1">Uncharacterized protein</fullName>
    </submittedName>
</protein>
<dbReference type="AlphaFoldDB" id="A0A0E9UD89"/>
<accession>A0A0E9UD89</accession>
<reference evidence="1" key="1">
    <citation type="submission" date="2014-11" db="EMBL/GenBank/DDBJ databases">
        <authorList>
            <person name="Amaro Gonzalez C."/>
        </authorList>
    </citation>
    <scope>NUCLEOTIDE SEQUENCE</scope>
</reference>
<evidence type="ECO:0000313" key="1">
    <source>
        <dbReference type="EMBL" id="JAH63731.1"/>
    </source>
</evidence>
<sequence>MLVAMTFISKILIPNCHFLFIQGKTYKLQAHTCLQFVAPTAFPYKC</sequence>
<proteinExistence type="predicted"/>
<reference evidence="1" key="2">
    <citation type="journal article" date="2015" name="Fish Shellfish Immunol.">
        <title>Early steps in the European eel (Anguilla anguilla)-Vibrio vulnificus interaction in the gills: Role of the RtxA13 toxin.</title>
        <authorList>
            <person name="Callol A."/>
            <person name="Pajuelo D."/>
            <person name="Ebbesson L."/>
            <person name="Teles M."/>
            <person name="MacKenzie S."/>
            <person name="Amaro C."/>
        </authorList>
    </citation>
    <scope>NUCLEOTIDE SEQUENCE</scope>
</reference>
<name>A0A0E9UD89_ANGAN</name>
<dbReference type="EMBL" id="GBXM01044846">
    <property type="protein sequence ID" value="JAH63731.1"/>
    <property type="molecule type" value="Transcribed_RNA"/>
</dbReference>